<keyword evidence="1" id="KW-0472">Membrane</keyword>
<evidence type="ECO:0000313" key="2">
    <source>
        <dbReference type="EMBL" id="CAD8363504.1"/>
    </source>
</evidence>
<feature type="transmembrane region" description="Helical" evidence="1">
    <location>
        <begin position="18"/>
        <end position="39"/>
    </location>
</feature>
<dbReference type="EMBL" id="HBEJ01004268">
    <property type="protein sequence ID" value="CAD8363504.1"/>
    <property type="molecule type" value="Transcribed_RNA"/>
</dbReference>
<sequence length="110" mass="12815">MASPFAFIRNLSRERKRLWGIGASIFVVGTTFKFAYFQFSRGLMVDDMDARHLRAKAHLEESRRFAQWAEKDRNDRAPELTDDQRKQLQAYLELMATFNPDVHPVPPKAS</sequence>
<keyword evidence="1" id="KW-0812">Transmembrane</keyword>
<name>A0A7S0FK02_9STRA</name>
<protein>
    <recommendedName>
        <fullName evidence="3">Cytochrome c oxidase assembly factor 3</fullName>
    </recommendedName>
</protein>
<keyword evidence="1" id="KW-1133">Transmembrane helix</keyword>
<accession>A0A7S0FK02</accession>
<organism evidence="2">
    <name type="scientific">Minutocellus polymorphus</name>
    <dbReference type="NCBI Taxonomy" id="265543"/>
    <lineage>
        <taxon>Eukaryota</taxon>
        <taxon>Sar</taxon>
        <taxon>Stramenopiles</taxon>
        <taxon>Ochrophyta</taxon>
        <taxon>Bacillariophyta</taxon>
        <taxon>Mediophyceae</taxon>
        <taxon>Cymatosirophycidae</taxon>
        <taxon>Cymatosirales</taxon>
        <taxon>Cymatosiraceae</taxon>
        <taxon>Minutocellus</taxon>
    </lineage>
</organism>
<evidence type="ECO:0008006" key="3">
    <source>
        <dbReference type="Google" id="ProtNLM"/>
    </source>
</evidence>
<reference evidence="2" key="1">
    <citation type="submission" date="2021-01" db="EMBL/GenBank/DDBJ databases">
        <authorList>
            <person name="Corre E."/>
            <person name="Pelletier E."/>
            <person name="Niang G."/>
            <person name="Scheremetjew M."/>
            <person name="Finn R."/>
            <person name="Kale V."/>
            <person name="Holt S."/>
            <person name="Cochrane G."/>
            <person name="Meng A."/>
            <person name="Brown T."/>
            <person name="Cohen L."/>
        </authorList>
    </citation>
    <scope>NUCLEOTIDE SEQUENCE</scope>
    <source>
        <strain evidence="2">CCMP3303</strain>
    </source>
</reference>
<dbReference type="AlphaFoldDB" id="A0A7S0FK02"/>
<proteinExistence type="predicted"/>
<evidence type="ECO:0000256" key="1">
    <source>
        <dbReference type="SAM" id="Phobius"/>
    </source>
</evidence>
<gene>
    <name evidence="2" type="ORF">MPOL1434_LOCUS2478</name>
</gene>